<dbReference type="Proteomes" id="UP000298652">
    <property type="component" value="Chromosome 9"/>
</dbReference>
<feature type="chain" id="PRO_5020797661" evidence="2">
    <location>
        <begin position="25"/>
        <end position="166"/>
    </location>
</feature>
<proteinExistence type="predicted"/>
<feature type="signal peptide" evidence="2">
    <location>
        <begin position="1"/>
        <end position="24"/>
    </location>
</feature>
<evidence type="ECO:0000256" key="2">
    <source>
        <dbReference type="SAM" id="SignalP"/>
    </source>
</evidence>
<dbReference type="InterPro" id="IPR040404">
    <property type="entry name" value="Phylloplanin-like"/>
</dbReference>
<dbReference type="EMBL" id="CM016560">
    <property type="protein sequence ID" value="TKV96195.1"/>
    <property type="molecule type" value="Genomic_DNA"/>
</dbReference>
<keyword evidence="2" id="KW-0732">Signal</keyword>
<dbReference type="PANTHER" id="PTHR34458:SF5">
    <property type="entry name" value="POLLEN OLE E 1 ALLERGEN AND EXTENSIN FAMILY PROTEIN"/>
    <property type="match status" value="1"/>
</dbReference>
<evidence type="ECO:0000313" key="4">
    <source>
        <dbReference type="Proteomes" id="UP000298652"/>
    </source>
</evidence>
<keyword evidence="1" id="KW-0812">Transmembrane</keyword>
<dbReference type="PANTHER" id="PTHR34458">
    <property type="entry name" value="POLLEN OLE E 1 ALLERGEN AND EXTENSIN FAMILY PROTEIN-RELATED"/>
    <property type="match status" value="1"/>
</dbReference>
<organism evidence="3 4">
    <name type="scientific">Setaria viridis</name>
    <name type="common">Green bristlegrass</name>
    <name type="synonym">Setaria italica subsp. viridis</name>
    <dbReference type="NCBI Taxonomy" id="4556"/>
    <lineage>
        <taxon>Eukaryota</taxon>
        <taxon>Viridiplantae</taxon>
        <taxon>Streptophyta</taxon>
        <taxon>Embryophyta</taxon>
        <taxon>Tracheophyta</taxon>
        <taxon>Spermatophyta</taxon>
        <taxon>Magnoliopsida</taxon>
        <taxon>Liliopsida</taxon>
        <taxon>Poales</taxon>
        <taxon>Poaceae</taxon>
        <taxon>PACMAD clade</taxon>
        <taxon>Panicoideae</taxon>
        <taxon>Panicodae</taxon>
        <taxon>Paniceae</taxon>
        <taxon>Cenchrinae</taxon>
        <taxon>Setaria</taxon>
    </lineage>
</organism>
<reference evidence="3" key="1">
    <citation type="submission" date="2019-03" db="EMBL/GenBank/DDBJ databases">
        <title>WGS assembly of Setaria viridis.</title>
        <authorList>
            <person name="Huang P."/>
            <person name="Jenkins J."/>
            <person name="Grimwood J."/>
            <person name="Barry K."/>
            <person name="Healey A."/>
            <person name="Mamidi S."/>
            <person name="Sreedasyam A."/>
            <person name="Shu S."/>
            <person name="Feldman M."/>
            <person name="Wu J."/>
            <person name="Yu Y."/>
            <person name="Chen C."/>
            <person name="Johnson J."/>
            <person name="Rokhsar D."/>
            <person name="Baxter I."/>
            <person name="Schmutz J."/>
            <person name="Brutnell T."/>
            <person name="Kellogg E."/>
        </authorList>
    </citation>
    <scope>NUCLEOTIDE SEQUENCE [LARGE SCALE GENOMIC DNA]</scope>
</reference>
<sequence length="166" mass="15909">MAPKNLVLLAALLLLAAAVGPAVGLIPSLSGIGNPVGVASGVVPCSIGSAIDVAAVPPVANANVQAVCGSTVVANATTDSSGAFTIIMVLNSLLSSQCRAVVTTPLVACNVSLAGTNGTLPAPLQLLGSVTAVGSIVGTILGIPVTVISGILALFGGVFSFVPNLG</sequence>
<dbReference type="AlphaFoldDB" id="A0A4V6D1V8"/>
<dbReference type="Gramene" id="TKV96195">
    <property type="protein sequence ID" value="TKV96195"/>
    <property type="gene ID" value="SEVIR_9G413700v2"/>
</dbReference>
<protein>
    <submittedName>
        <fullName evidence="3">Uncharacterized protein</fullName>
    </submittedName>
</protein>
<evidence type="ECO:0000313" key="3">
    <source>
        <dbReference type="EMBL" id="TKV96195.1"/>
    </source>
</evidence>
<feature type="transmembrane region" description="Helical" evidence="1">
    <location>
        <begin position="136"/>
        <end position="162"/>
    </location>
</feature>
<keyword evidence="1" id="KW-1133">Transmembrane helix</keyword>
<gene>
    <name evidence="3" type="ORF">SEVIR_9G413700v2</name>
</gene>
<keyword evidence="1" id="KW-0472">Membrane</keyword>
<keyword evidence="4" id="KW-1185">Reference proteome</keyword>
<dbReference type="OMA" id="TMNLGPA"/>
<evidence type="ECO:0000256" key="1">
    <source>
        <dbReference type="SAM" id="Phobius"/>
    </source>
</evidence>
<accession>A0A4V6D1V8</accession>
<name>A0A4V6D1V8_SETVI</name>